<evidence type="ECO:0000313" key="17">
    <source>
        <dbReference type="Proteomes" id="UP001064896"/>
    </source>
</evidence>
<comment type="catalytic activity">
    <reaction evidence="13 14">
        <text>sn-glycerol 3-phosphate + an acyl-CoA = a 1-acyl-sn-glycero-3-phosphate + CoA</text>
        <dbReference type="Rhea" id="RHEA:15325"/>
        <dbReference type="ChEBI" id="CHEBI:57287"/>
        <dbReference type="ChEBI" id="CHEBI:57597"/>
        <dbReference type="ChEBI" id="CHEBI:57970"/>
        <dbReference type="ChEBI" id="CHEBI:58342"/>
        <dbReference type="EC" id="2.3.1.15"/>
    </reaction>
</comment>
<dbReference type="EC" id="2.3.1.15" evidence="5 14"/>
<proteinExistence type="inferred from homology"/>
<dbReference type="Proteomes" id="UP001064896">
    <property type="component" value="Chromosome"/>
</dbReference>
<dbReference type="PANTHER" id="PTHR12563">
    <property type="entry name" value="GLYCEROL-3-PHOSPHATE ACYLTRANSFERASE"/>
    <property type="match status" value="1"/>
</dbReference>
<dbReference type="PIRSF" id="PIRSF000437">
    <property type="entry name" value="GPAT_DHAPAT"/>
    <property type="match status" value="1"/>
</dbReference>
<dbReference type="GO" id="GO:0016746">
    <property type="term" value="F:acyltransferase activity"/>
    <property type="evidence" value="ECO:0007669"/>
    <property type="project" value="UniProtKB-KW"/>
</dbReference>
<dbReference type="Pfam" id="PF19277">
    <property type="entry name" value="GPAT_C"/>
    <property type="match status" value="1"/>
</dbReference>
<protein>
    <recommendedName>
        <fullName evidence="6 14">Glycerol-3-phosphate acyltransferase</fullName>
        <shortName evidence="14">GPAT</shortName>
        <ecNumber evidence="5 14">2.3.1.15</ecNumber>
    </recommendedName>
</protein>
<dbReference type="EMBL" id="AP023081">
    <property type="protein sequence ID" value="BCD84362.1"/>
    <property type="molecule type" value="Genomic_DNA"/>
</dbReference>
<sequence length="855" mass="96925">MRLDGEYGKLATPSTRSFDYRLRMTRSPFRRLAFGTLRRLLYLWVRSETINQSAFTLKLDRSKPVLYVLQQPSASDLAVVDRECTKAGLPRPVLPVAVGDTLEPAAFFYLTPEPGWFGGQDKRGTSPTLVRVLDAIQQHAVDDAQIIPVTVFWGQSPDRETSPWKLLFADSWAVTGRLRKLVSILILGRKTRVQFSAPIHLRELIAQGKGPERTQRMVQRILRVHFRNQKTAVIGPDLSHRRNLVKGLVHAPQVRQVIAEEAEREKISPAKAEAQALKYGNEIASDFAYTAIRFLEVVLSWFWNKLYEGIKVNHIEGVQEIAQGHEVIYVPCHRSHIDYLLLSYLLFRNGLTPPHIAAGINLNMPVIGGLLRRGGAFFMRRTFKGNPLYTAVFNEYLHTLFSRGFPVEYFVEGGRSRTGRMLHPKTGMLAITLRSFLRSSRLPIVFVPVYIGYERVLEGRTYLGELRGASKKKESIFDIFKVIGALKLRFGSVAVNFGEPIKLAEFLDQEQPTWRDQELGPQYRPEWLSDTTNKLATRVARHLNDAAAINPVNLVALALLSTSRLALDERALTRVLDLYLALLRAVPYSPHATLPEGDGQALIQYVQSMNLLAEQKDALGKILYLDEQNAVLMTYYRNNVLHIFALPALLASFFQSSGRMSREQILRYTRALYPYLQAELFIRWNLDELDAVVDQWLEAFVEQGLLKFENETYVRPAPSSRQFVLLTLLSRSIAQTLQRFYMAIALLLNAGQNQLAAEELEDLCTVMAQRLSILHGLNAPEFFDKSLFRHFIQTLLDQRVLRQDEAGKLSYHPALGDLAEGAAKRVLPAEIRLSIRQVALERQGEAETEAPVDAP</sequence>
<keyword evidence="9 14" id="KW-0472">Membrane</keyword>
<feature type="short sequence motif" description="HXXXXD motif" evidence="14">
    <location>
        <begin position="332"/>
        <end position="337"/>
    </location>
</feature>
<organism evidence="16 17">
    <name type="scientific">Pseudomonas solani</name>
    <dbReference type="NCBI Taxonomy" id="2731552"/>
    <lineage>
        <taxon>Bacteria</taxon>
        <taxon>Pseudomonadati</taxon>
        <taxon>Pseudomonadota</taxon>
        <taxon>Gammaproteobacteria</taxon>
        <taxon>Pseudomonadales</taxon>
        <taxon>Pseudomonadaceae</taxon>
        <taxon>Pseudomonas</taxon>
    </lineage>
</organism>
<keyword evidence="11 14" id="KW-1208">Phospholipid metabolism</keyword>
<accession>A0ABN6BP92</accession>
<dbReference type="NCBIfam" id="NF003441">
    <property type="entry name" value="PRK04974.1"/>
    <property type="match status" value="1"/>
</dbReference>
<keyword evidence="14" id="KW-0444">Lipid biosynthesis</keyword>
<comment type="subcellular location">
    <subcellularLocation>
        <location evidence="1 14">Cell membrane</location>
        <topology evidence="1 14">Peripheral membrane protein</topology>
        <orientation evidence="1 14">Cytoplasmic side</orientation>
    </subcellularLocation>
</comment>
<evidence type="ECO:0000256" key="6">
    <source>
        <dbReference type="ARBA" id="ARBA00013432"/>
    </source>
</evidence>
<evidence type="ECO:0000256" key="11">
    <source>
        <dbReference type="ARBA" id="ARBA00023264"/>
    </source>
</evidence>
<dbReference type="InterPro" id="IPR022284">
    <property type="entry name" value="GPAT/DHAPAT"/>
</dbReference>
<keyword evidence="8 14" id="KW-0808">Transferase</keyword>
<evidence type="ECO:0000256" key="5">
    <source>
        <dbReference type="ARBA" id="ARBA00013113"/>
    </source>
</evidence>
<feature type="domain" description="Phospholipid/glycerol acyltransferase" evidence="15">
    <location>
        <begin position="327"/>
        <end position="454"/>
    </location>
</feature>
<evidence type="ECO:0000256" key="1">
    <source>
        <dbReference type="ARBA" id="ARBA00004413"/>
    </source>
</evidence>
<dbReference type="PANTHER" id="PTHR12563:SF17">
    <property type="entry name" value="DIHYDROXYACETONE PHOSPHATE ACYLTRANSFERASE"/>
    <property type="match status" value="1"/>
</dbReference>
<evidence type="ECO:0000256" key="13">
    <source>
        <dbReference type="ARBA" id="ARBA00048427"/>
    </source>
</evidence>
<dbReference type="InterPro" id="IPR002123">
    <property type="entry name" value="Plipid/glycerol_acylTrfase"/>
</dbReference>
<evidence type="ECO:0000256" key="2">
    <source>
        <dbReference type="ARBA" id="ARBA00004765"/>
    </source>
</evidence>
<evidence type="ECO:0000256" key="7">
    <source>
        <dbReference type="ARBA" id="ARBA00022475"/>
    </source>
</evidence>
<comment type="pathway">
    <text evidence="2 14">Phospholipid metabolism; CDP-diacylglycerol biosynthesis; CDP-diacylglycerol from sn-glycerol 3-phosphate: step 1/3.</text>
</comment>
<dbReference type="PIRSF" id="PIRSF500064">
    <property type="entry name" value="GPAT"/>
    <property type="match status" value="1"/>
</dbReference>
<evidence type="ECO:0000256" key="3">
    <source>
        <dbReference type="ARBA" id="ARBA00005189"/>
    </source>
</evidence>
<evidence type="ECO:0000256" key="9">
    <source>
        <dbReference type="ARBA" id="ARBA00023136"/>
    </source>
</evidence>
<dbReference type="Pfam" id="PF01553">
    <property type="entry name" value="Acyltransferase"/>
    <property type="match status" value="1"/>
</dbReference>
<evidence type="ECO:0000259" key="15">
    <source>
        <dbReference type="SMART" id="SM00563"/>
    </source>
</evidence>
<evidence type="ECO:0000313" key="16">
    <source>
        <dbReference type="EMBL" id="BCD84362.1"/>
    </source>
</evidence>
<dbReference type="SUPFAM" id="SSF69593">
    <property type="entry name" value="Glycerol-3-phosphate (1)-acyltransferase"/>
    <property type="match status" value="1"/>
</dbReference>
<comment type="pathway">
    <text evidence="3">Lipid metabolism.</text>
</comment>
<evidence type="ECO:0000256" key="4">
    <source>
        <dbReference type="ARBA" id="ARBA00007937"/>
    </source>
</evidence>
<evidence type="ECO:0000256" key="14">
    <source>
        <dbReference type="HAMAP-Rule" id="MF_00393"/>
    </source>
</evidence>
<dbReference type="InterPro" id="IPR045520">
    <property type="entry name" value="GPAT/DHAPAT_C"/>
</dbReference>
<dbReference type="CDD" id="cd07993">
    <property type="entry name" value="LPLAT_DHAPAT-like"/>
    <property type="match status" value="1"/>
</dbReference>
<reference evidence="16" key="1">
    <citation type="submission" date="2020-05" db="EMBL/GenBank/DDBJ databases">
        <title>Complete genome sequence of Pseudomonas sp. Sm006.</title>
        <authorList>
            <person name="Takeuchi K."/>
            <person name="Someya N."/>
        </authorList>
    </citation>
    <scope>NUCLEOTIDE SEQUENCE</scope>
    <source>
        <strain evidence="16">Sm006</strain>
    </source>
</reference>
<gene>
    <name evidence="14 16" type="primary">plsB</name>
    <name evidence="16" type="ORF">PSm6_07690</name>
</gene>
<keyword evidence="17" id="KW-1185">Reference proteome</keyword>
<dbReference type="NCBIfam" id="TIGR03703">
    <property type="entry name" value="plsB"/>
    <property type="match status" value="1"/>
</dbReference>
<dbReference type="HAMAP" id="MF_00393">
    <property type="entry name" value="Glyc3P_acyltrans"/>
    <property type="match status" value="1"/>
</dbReference>
<keyword evidence="10 14" id="KW-0594">Phospholipid biosynthesis</keyword>
<evidence type="ECO:0000256" key="10">
    <source>
        <dbReference type="ARBA" id="ARBA00023209"/>
    </source>
</evidence>
<comment type="domain">
    <text evidence="14">The HXXXXD motif is essential for acyltransferase activity and may constitute the binding site for the phosphate moiety of the glycerol-3-phosphate.</text>
</comment>
<evidence type="ECO:0000256" key="12">
    <source>
        <dbReference type="ARBA" id="ARBA00023315"/>
    </source>
</evidence>
<keyword evidence="12 14" id="KW-0012">Acyltransferase</keyword>
<comment type="similarity">
    <text evidence="4 14">Belongs to the GPAT/DAPAT family.</text>
</comment>
<keyword evidence="7 14" id="KW-1003">Cell membrane</keyword>
<keyword evidence="14" id="KW-0443">Lipid metabolism</keyword>
<dbReference type="SMART" id="SM00563">
    <property type="entry name" value="PlsC"/>
    <property type="match status" value="1"/>
</dbReference>
<name>A0ABN6BP92_9PSED</name>
<evidence type="ECO:0000256" key="8">
    <source>
        <dbReference type="ARBA" id="ARBA00022679"/>
    </source>
</evidence>
<dbReference type="InterPro" id="IPR028354">
    <property type="entry name" value="GPAT_PlsB"/>
</dbReference>
<dbReference type="InterPro" id="IPR041728">
    <property type="entry name" value="GPAT/DHAPAT_LPLAT"/>
</dbReference>